<gene>
    <name evidence="1" type="ORF">E2986_10753</name>
</gene>
<evidence type="ECO:0000313" key="2">
    <source>
        <dbReference type="Proteomes" id="UP000655588"/>
    </source>
</evidence>
<dbReference type="Proteomes" id="UP000655588">
    <property type="component" value="Unassembled WGS sequence"/>
</dbReference>
<reference evidence="1" key="1">
    <citation type="submission" date="2019-11" db="EMBL/GenBank/DDBJ databases">
        <title>The nuclear and mitochondrial genomes of Frieseomelitta varia - a highly eusocial stingless bee (Meliponini) with a permanently sterile worker caste.</title>
        <authorList>
            <person name="Freitas F.C.P."/>
            <person name="Lourenco A.P."/>
            <person name="Nunes F.M.F."/>
            <person name="Paschoal A.R."/>
            <person name="Abreu F.C.P."/>
            <person name="Barbin F.O."/>
            <person name="Bataglia L."/>
            <person name="Cardoso-Junior C.A.M."/>
            <person name="Cervoni M.S."/>
            <person name="Silva S.R."/>
            <person name="Dalarmi F."/>
            <person name="Del Lama M.A."/>
            <person name="Depintor T.S."/>
            <person name="Ferreira K.M."/>
            <person name="Goria P.S."/>
            <person name="Jaskot M.C."/>
            <person name="Lago D.C."/>
            <person name="Luna-Lucena D."/>
            <person name="Moda L.M."/>
            <person name="Nascimento L."/>
            <person name="Pedrino M."/>
            <person name="Rabico F.O."/>
            <person name="Sanches F.C."/>
            <person name="Santos D.E."/>
            <person name="Santos C.G."/>
            <person name="Vieira J."/>
            <person name="Lopes T.F."/>
            <person name="Barchuk A.R."/>
            <person name="Hartfelder K."/>
            <person name="Simoes Z.L.P."/>
            <person name="Bitondi M.M.G."/>
            <person name="Pinheiro D.G."/>
        </authorList>
    </citation>
    <scope>NUCLEOTIDE SEQUENCE</scope>
    <source>
        <strain evidence="1">USP_RPSP 00005682</strain>
        <tissue evidence="1">Whole individual</tissue>
    </source>
</reference>
<comment type="caution">
    <text evidence="1">The sequence shown here is derived from an EMBL/GenBank/DDBJ whole genome shotgun (WGS) entry which is preliminary data.</text>
</comment>
<proteinExistence type="predicted"/>
<organism evidence="1 2">
    <name type="scientific">Frieseomelitta varia</name>
    <dbReference type="NCBI Taxonomy" id="561572"/>
    <lineage>
        <taxon>Eukaryota</taxon>
        <taxon>Metazoa</taxon>
        <taxon>Ecdysozoa</taxon>
        <taxon>Arthropoda</taxon>
        <taxon>Hexapoda</taxon>
        <taxon>Insecta</taxon>
        <taxon>Pterygota</taxon>
        <taxon>Neoptera</taxon>
        <taxon>Endopterygota</taxon>
        <taxon>Hymenoptera</taxon>
        <taxon>Apocrita</taxon>
        <taxon>Aculeata</taxon>
        <taxon>Apoidea</taxon>
        <taxon>Anthophila</taxon>
        <taxon>Apidae</taxon>
        <taxon>Frieseomelitta</taxon>
    </lineage>
</organism>
<sequence>MLVLKVFQNVGLKGILIIETIKSYTTSFHLFGSHMKREKKEGEVSRIRRLRKRKRRGNTDVGEESHFPSLRLDILNITGGSIGFPYCVILSRVVSQCVA</sequence>
<dbReference type="AlphaFoldDB" id="A0A833RBF2"/>
<accession>A0A833RBF2</accession>
<protein>
    <submittedName>
        <fullName evidence="1">Uncharacterized protein</fullName>
    </submittedName>
</protein>
<keyword evidence="2" id="KW-1185">Reference proteome</keyword>
<evidence type="ECO:0000313" key="1">
    <source>
        <dbReference type="EMBL" id="KAF3425779.1"/>
    </source>
</evidence>
<name>A0A833RBF2_9HYME</name>
<dbReference type="EMBL" id="WNWW01000358">
    <property type="protein sequence ID" value="KAF3425779.1"/>
    <property type="molecule type" value="Genomic_DNA"/>
</dbReference>